<evidence type="ECO:0000313" key="6">
    <source>
        <dbReference type="EMBL" id="KAJ4188828.1"/>
    </source>
</evidence>
<dbReference type="InterPro" id="IPR036188">
    <property type="entry name" value="FAD/NAD-bd_sf"/>
</dbReference>
<comment type="cofactor">
    <cofactor evidence="2">
        <name>FAD</name>
        <dbReference type="ChEBI" id="CHEBI:57692"/>
    </cofactor>
</comment>
<dbReference type="AlphaFoldDB" id="A0A9W8R5Q8"/>
<proteinExistence type="inferred from homology"/>
<dbReference type="InterPro" id="IPR000172">
    <property type="entry name" value="GMC_OxRdtase_N"/>
</dbReference>
<dbReference type="Proteomes" id="UP001152087">
    <property type="component" value="Unassembled WGS sequence"/>
</dbReference>
<feature type="binding site" evidence="2">
    <location>
        <position position="570"/>
    </location>
    <ligand>
        <name>FAD</name>
        <dbReference type="ChEBI" id="CHEBI:57692"/>
    </ligand>
</feature>
<dbReference type="PANTHER" id="PTHR11552:SF80">
    <property type="entry name" value="GMC OXIDOREDUCTASE"/>
    <property type="match status" value="1"/>
</dbReference>
<reference evidence="6" key="1">
    <citation type="submission" date="2022-09" db="EMBL/GenBank/DDBJ databases">
        <title>Fusarium specimens isolated from Avocado Roots.</title>
        <authorList>
            <person name="Stajich J."/>
            <person name="Roper C."/>
            <person name="Heimlech-Rivalta G."/>
        </authorList>
    </citation>
    <scope>NUCLEOTIDE SEQUENCE</scope>
    <source>
        <strain evidence="6">A02</strain>
    </source>
</reference>
<protein>
    <recommendedName>
        <fullName evidence="8">Glucose-methanol-choline oxidoreductase N-terminal domain-containing protein</fullName>
    </recommendedName>
</protein>
<dbReference type="Pfam" id="PF13450">
    <property type="entry name" value="NAD_binding_8"/>
    <property type="match status" value="1"/>
</dbReference>
<evidence type="ECO:0000259" key="5">
    <source>
        <dbReference type="Pfam" id="PF05199"/>
    </source>
</evidence>
<evidence type="ECO:0000256" key="1">
    <source>
        <dbReference type="ARBA" id="ARBA00010790"/>
    </source>
</evidence>
<keyword evidence="7" id="KW-1185">Reference proteome</keyword>
<dbReference type="GO" id="GO:0016614">
    <property type="term" value="F:oxidoreductase activity, acting on CH-OH group of donors"/>
    <property type="evidence" value="ECO:0007669"/>
    <property type="project" value="InterPro"/>
</dbReference>
<evidence type="ECO:0000256" key="3">
    <source>
        <dbReference type="SAM" id="SignalP"/>
    </source>
</evidence>
<dbReference type="PIRSF" id="PIRSF000137">
    <property type="entry name" value="Alcohol_oxidase"/>
    <property type="match status" value="1"/>
</dbReference>
<organism evidence="6 7">
    <name type="scientific">Fusarium falciforme</name>
    <dbReference type="NCBI Taxonomy" id="195108"/>
    <lineage>
        <taxon>Eukaryota</taxon>
        <taxon>Fungi</taxon>
        <taxon>Dikarya</taxon>
        <taxon>Ascomycota</taxon>
        <taxon>Pezizomycotina</taxon>
        <taxon>Sordariomycetes</taxon>
        <taxon>Hypocreomycetidae</taxon>
        <taxon>Hypocreales</taxon>
        <taxon>Nectriaceae</taxon>
        <taxon>Fusarium</taxon>
        <taxon>Fusarium solani species complex</taxon>
    </lineage>
</organism>
<keyword evidence="2" id="KW-0274">FAD</keyword>
<dbReference type="Gene3D" id="3.30.560.10">
    <property type="entry name" value="Glucose Oxidase, domain 3"/>
    <property type="match status" value="1"/>
</dbReference>
<feature type="chain" id="PRO_5040931276" description="Glucose-methanol-choline oxidoreductase N-terminal domain-containing protein" evidence="3">
    <location>
        <begin position="17"/>
        <end position="614"/>
    </location>
</feature>
<keyword evidence="2" id="KW-0285">Flavoprotein</keyword>
<gene>
    <name evidence="6" type="ORF">NW755_006322</name>
</gene>
<feature type="domain" description="Glucose-methanol-choline oxidoreductase C-terminal" evidence="5">
    <location>
        <begin position="456"/>
        <end position="589"/>
    </location>
</feature>
<evidence type="ECO:0008006" key="8">
    <source>
        <dbReference type="Google" id="ProtNLM"/>
    </source>
</evidence>
<name>A0A9W8R5Q8_9HYPO</name>
<dbReference type="Gene3D" id="3.50.50.60">
    <property type="entry name" value="FAD/NAD(P)-binding domain"/>
    <property type="match status" value="2"/>
</dbReference>
<evidence type="ECO:0000256" key="2">
    <source>
        <dbReference type="PIRSR" id="PIRSR000137-2"/>
    </source>
</evidence>
<comment type="caution">
    <text evidence="6">The sequence shown here is derived from an EMBL/GenBank/DDBJ whole genome shotgun (WGS) entry which is preliminary data.</text>
</comment>
<feature type="signal peptide" evidence="3">
    <location>
        <begin position="1"/>
        <end position="16"/>
    </location>
</feature>
<dbReference type="InterPro" id="IPR007867">
    <property type="entry name" value="GMC_OxRtase_C"/>
</dbReference>
<evidence type="ECO:0000259" key="4">
    <source>
        <dbReference type="Pfam" id="PF00732"/>
    </source>
</evidence>
<evidence type="ECO:0000313" key="7">
    <source>
        <dbReference type="Proteomes" id="UP001152087"/>
    </source>
</evidence>
<feature type="domain" description="Glucose-methanol-choline oxidoreductase N-terminal" evidence="4">
    <location>
        <begin position="249"/>
        <end position="387"/>
    </location>
</feature>
<dbReference type="SUPFAM" id="SSF54373">
    <property type="entry name" value="FAD-linked reductases, C-terminal domain"/>
    <property type="match status" value="1"/>
</dbReference>
<dbReference type="PANTHER" id="PTHR11552">
    <property type="entry name" value="GLUCOSE-METHANOL-CHOLINE GMC OXIDOREDUCTASE"/>
    <property type="match status" value="1"/>
</dbReference>
<dbReference type="EMBL" id="JAOQAV010000014">
    <property type="protein sequence ID" value="KAJ4188828.1"/>
    <property type="molecule type" value="Genomic_DNA"/>
</dbReference>
<dbReference type="Pfam" id="PF00732">
    <property type="entry name" value="GMC_oxred_N"/>
    <property type="match status" value="1"/>
</dbReference>
<feature type="binding site" evidence="2">
    <location>
        <position position="290"/>
    </location>
    <ligand>
        <name>FAD</name>
        <dbReference type="ChEBI" id="CHEBI:57692"/>
    </ligand>
</feature>
<sequence length="614" mass="67614">MRLFTAFLGLTALAQASQDKPKSYEYIVVGSGPGGGPLAANLARSGHSVLLIDAGDDQFGNENSHMVYNNTPAINDPLTRWDFFVSRDTPEIDAGYEFTTWRQTNGEFYVGLDPPRGAKRLGVYYPRAGTIGGCAMHNAASLALPADADWRDIVAITGDADWSVENMRKHFIRLERCNYIQNGSDPSHGFTGYLDTSQAHHDWALNRSDLTTLASYFSNSLGGLETGKSLYELLGRDINANDPNRDEFVGVITPHTHSRNGVRSSPLNYIRDTLADARRYPLTVQTHTLVTKVLFSDANSKNKEPKAIGVEYLQGQSLYAADPRQKPQSKGVKGQVFATREVIIAGGVFNSPQILKLSGIGPSAELKKFGIPVVKHLPGVGTNIKDNYEAVLYGTFAKPVTGFFDFFYKTALALRGRDLQFYCGSMHFIGFWPGMPGWNKNEFECGLMQLHPRNVNGTVKLRSANPRDVPEVHLGFFQEGNDFDLESMVEGINFVRPLFNNLTDNTFTELRPCAAGIECTNDWQKNYLRSQAHSHHAVGSCAIGADDDPMAVLDSKFRVRGVRNLRVVDGSTFPVQPGAVPALSTFIIGEKAFQDIITSVQVLEGFQLEGKQVV</sequence>
<keyword evidence="3" id="KW-0732">Signal</keyword>
<comment type="similarity">
    <text evidence="1">Belongs to the GMC oxidoreductase family.</text>
</comment>
<dbReference type="SUPFAM" id="SSF51905">
    <property type="entry name" value="FAD/NAD(P)-binding domain"/>
    <property type="match status" value="1"/>
</dbReference>
<dbReference type="Pfam" id="PF05199">
    <property type="entry name" value="GMC_oxred_C"/>
    <property type="match status" value="1"/>
</dbReference>
<dbReference type="GO" id="GO:0050660">
    <property type="term" value="F:flavin adenine dinucleotide binding"/>
    <property type="evidence" value="ECO:0007669"/>
    <property type="project" value="InterPro"/>
</dbReference>
<accession>A0A9W8R5Q8</accession>
<dbReference type="InterPro" id="IPR012132">
    <property type="entry name" value="GMC_OxRdtase"/>
</dbReference>